<dbReference type="PANTHER" id="PTHR43391">
    <property type="entry name" value="RETINOL DEHYDROGENASE-RELATED"/>
    <property type="match status" value="1"/>
</dbReference>
<keyword evidence="2" id="KW-0521">NADP</keyword>
<evidence type="ECO:0000256" key="1">
    <source>
        <dbReference type="ARBA" id="ARBA00006484"/>
    </source>
</evidence>
<comment type="caution">
    <text evidence="5">The sequence shown here is derived from an EMBL/GenBank/DDBJ whole genome shotgun (WGS) entry which is preliminary data.</text>
</comment>
<evidence type="ECO:0008006" key="7">
    <source>
        <dbReference type="Google" id="ProtNLM"/>
    </source>
</evidence>
<evidence type="ECO:0000256" key="4">
    <source>
        <dbReference type="RuleBase" id="RU000363"/>
    </source>
</evidence>
<dbReference type="PRINTS" id="PR00080">
    <property type="entry name" value="SDRFAMILY"/>
</dbReference>
<dbReference type="OrthoDB" id="1274115at2759"/>
<keyword evidence="3" id="KW-0560">Oxidoreductase</keyword>
<name>A0A0V0QH61_PSEPJ</name>
<comment type="similarity">
    <text evidence="1 4">Belongs to the short-chain dehydrogenases/reductases (SDR) family.</text>
</comment>
<proteinExistence type="inferred from homology"/>
<dbReference type="Proteomes" id="UP000054937">
    <property type="component" value="Unassembled WGS sequence"/>
</dbReference>
<dbReference type="Pfam" id="PF00106">
    <property type="entry name" value="adh_short"/>
    <property type="match status" value="1"/>
</dbReference>
<protein>
    <recommendedName>
        <fullName evidence="7">Short-chain dehydrogenase/reductase SDR</fullName>
    </recommendedName>
</protein>
<accession>A0A0V0QH61</accession>
<dbReference type="GO" id="GO:0005829">
    <property type="term" value="C:cytosol"/>
    <property type="evidence" value="ECO:0007669"/>
    <property type="project" value="TreeGrafter"/>
</dbReference>
<evidence type="ECO:0000313" key="5">
    <source>
        <dbReference type="EMBL" id="KRX01482.1"/>
    </source>
</evidence>
<dbReference type="InterPro" id="IPR002347">
    <property type="entry name" value="SDR_fam"/>
</dbReference>
<dbReference type="EMBL" id="LDAU01000170">
    <property type="protein sequence ID" value="KRX01482.1"/>
    <property type="molecule type" value="Genomic_DNA"/>
</dbReference>
<sequence>MGNQIQVLKLRSNKFKPGSVVIITGASSGIGRELAINYAQRNCSILLAARTESKLKEVQKLCTDLGGKVEYVIADVSKEEDCKNIIQTCIQKFNRIDIMVLNAGINAHARFDEIEDLSVYKKLMDTNFYGYLYMTKYALPYLKTSKGQILVLSSMSGEIGLPERSAYCSSKFAVTGFFESLRIEMDNPDLAITIVCPPSVKTPMRDHDILKLHQEKSESQKELDDRMTVEDAVKYIMLAADKRARKIYFPIKAYTAVYLRPFFPDYVDRKLKEKAKL</sequence>
<organism evidence="5 6">
    <name type="scientific">Pseudocohnilembus persalinus</name>
    <name type="common">Ciliate</name>
    <dbReference type="NCBI Taxonomy" id="266149"/>
    <lineage>
        <taxon>Eukaryota</taxon>
        <taxon>Sar</taxon>
        <taxon>Alveolata</taxon>
        <taxon>Ciliophora</taxon>
        <taxon>Intramacronucleata</taxon>
        <taxon>Oligohymenophorea</taxon>
        <taxon>Scuticociliatia</taxon>
        <taxon>Philasterida</taxon>
        <taxon>Pseudocohnilembidae</taxon>
        <taxon>Pseudocohnilembus</taxon>
    </lineage>
</organism>
<dbReference type="InParanoid" id="A0A0V0QH61"/>
<evidence type="ECO:0000256" key="2">
    <source>
        <dbReference type="ARBA" id="ARBA00022857"/>
    </source>
</evidence>
<dbReference type="InterPro" id="IPR020904">
    <property type="entry name" value="Sc_DH/Rdtase_CS"/>
</dbReference>
<dbReference type="PANTHER" id="PTHR43391:SF14">
    <property type="entry name" value="DEHYDROGENASE_REDUCTASE SDR FAMILY PROTEIN 7-LIKE"/>
    <property type="match status" value="1"/>
</dbReference>
<evidence type="ECO:0000256" key="3">
    <source>
        <dbReference type="ARBA" id="ARBA00023002"/>
    </source>
</evidence>
<dbReference type="Gene3D" id="3.40.50.720">
    <property type="entry name" value="NAD(P)-binding Rossmann-like Domain"/>
    <property type="match status" value="1"/>
</dbReference>
<dbReference type="InterPro" id="IPR036291">
    <property type="entry name" value="NAD(P)-bd_dom_sf"/>
</dbReference>
<dbReference type="PROSITE" id="PS00061">
    <property type="entry name" value="ADH_SHORT"/>
    <property type="match status" value="1"/>
</dbReference>
<dbReference type="PRINTS" id="PR00081">
    <property type="entry name" value="GDHRDH"/>
</dbReference>
<dbReference type="GO" id="GO:0016491">
    <property type="term" value="F:oxidoreductase activity"/>
    <property type="evidence" value="ECO:0007669"/>
    <property type="project" value="UniProtKB-KW"/>
</dbReference>
<dbReference type="OMA" id="IMDINFY"/>
<reference evidence="5 6" key="1">
    <citation type="journal article" date="2015" name="Sci. Rep.">
        <title>Genome of the facultative scuticociliatosis pathogen Pseudocohnilembus persalinus provides insight into its virulence through horizontal gene transfer.</title>
        <authorList>
            <person name="Xiong J."/>
            <person name="Wang G."/>
            <person name="Cheng J."/>
            <person name="Tian M."/>
            <person name="Pan X."/>
            <person name="Warren A."/>
            <person name="Jiang C."/>
            <person name="Yuan D."/>
            <person name="Miao W."/>
        </authorList>
    </citation>
    <scope>NUCLEOTIDE SEQUENCE [LARGE SCALE GENOMIC DNA]</scope>
    <source>
        <strain evidence="5">36N120E</strain>
    </source>
</reference>
<dbReference type="NCBIfam" id="NF004825">
    <property type="entry name" value="PRK06181.1"/>
    <property type="match status" value="1"/>
</dbReference>
<gene>
    <name evidence="5" type="ORF">PPERSA_01385</name>
</gene>
<keyword evidence="6" id="KW-1185">Reference proteome</keyword>
<dbReference type="AlphaFoldDB" id="A0A0V0QH61"/>
<dbReference type="SUPFAM" id="SSF51735">
    <property type="entry name" value="NAD(P)-binding Rossmann-fold domains"/>
    <property type="match status" value="1"/>
</dbReference>
<evidence type="ECO:0000313" key="6">
    <source>
        <dbReference type="Proteomes" id="UP000054937"/>
    </source>
</evidence>